<dbReference type="AlphaFoldDB" id="A0A4R0P9T1"/>
<keyword evidence="1" id="KW-0808">Transferase</keyword>
<dbReference type="Pfam" id="PF01019">
    <property type="entry name" value="G_glu_transpept"/>
    <property type="match status" value="1"/>
</dbReference>
<dbReference type="SUPFAM" id="SSF56235">
    <property type="entry name" value="N-terminal nucleophile aminohydrolases (Ntn hydrolases)"/>
    <property type="match status" value="1"/>
</dbReference>
<name>A0A4R0P9T1_9HYPH</name>
<proteinExistence type="predicted"/>
<dbReference type="RefSeq" id="WP_131569288.1">
    <property type="nucleotide sequence ID" value="NZ_JAINFK010000003.1"/>
</dbReference>
<dbReference type="PANTHER" id="PTHR43881">
    <property type="entry name" value="GAMMA-GLUTAMYLTRANSPEPTIDASE (AFU_ORTHOLOGUE AFUA_4G13580)"/>
    <property type="match status" value="1"/>
</dbReference>
<dbReference type="PRINTS" id="PR01210">
    <property type="entry name" value="GGTRANSPTASE"/>
</dbReference>
<protein>
    <submittedName>
        <fullName evidence="1">Gamma-glutamyltransferase family protein</fullName>
    </submittedName>
</protein>
<dbReference type="Proteomes" id="UP000291301">
    <property type="component" value="Unassembled WGS sequence"/>
</dbReference>
<dbReference type="Gene3D" id="3.60.20.40">
    <property type="match status" value="1"/>
</dbReference>
<dbReference type="InterPro" id="IPR043137">
    <property type="entry name" value="GGT_ssub_C"/>
</dbReference>
<reference evidence="1 2" key="1">
    <citation type="journal article" date="2015" name="Antonie Van Leeuwenhoek">
        <title>Oricola cellulosilytica gen. nov., sp. nov., a cellulose-degrading bacterium of the family Phyllobacteriaceae isolated from surface seashore water, and emended descriptions of Mesorhizobium loti and Phyllobacterium myrsinacearum.</title>
        <authorList>
            <person name="Hameed A."/>
            <person name="Shahina M."/>
            <person name="Lai W.A."/>
            <person name="Lin S.Y."/>
            <person name="Young L.S."/>
            <person name="Liu Y.C."/>
            <person name="Hsu Y.H."/>
            <person name="Young C.C."/>
        </authorList>
    </citation>
    <scope>NUCLEOTIDE SEQUENCE [LARGE SCALE GENOMIC DNA]</scope>
    <source>
        <strain evidence="1 2">KCTC 52183</strain>
    </source>
</reference>
<dbReference type="InterPro" id="IPR052896">
    <property type="entry name" value="GGT-like_enzyme"/>
</dbReference>
<dbReference type="Gene3D" id="1.10.246.130">
    <property type="match status" value="1"/>
</dbReference>
<organism evidence="1 2">
    <name type="scientific">Oricola cellulosilytica</name>
    <dbReference type="NCBI Taxonomy" id="1429082"/>
    <lineage>
        <taxon>Bacteria</taxon>
        <taxon>Pseudomonadati</taxon>
        <taxon>Pseudomonadota</taxon>
        <taxon>Alphaproteobacteria</taxon>
        <taxon>Hyphomicrobiales</taxon>
        <taxon>Ahrensiaceae</taxon>
        <taxon>Oricola</taxon>
    </lineage>
</organism>
<gene>
    <name evidence="1" type="ORF">E0D97_12235</name>
</gene>
<evidence type="ECO:0000313" key="2">
    <source>
        <dbReference type="Proteomes" id="UP000291301"/>
    </source>
</evidence>
<dbReference type="PANTHER" id="PTHR43881:SF1">
    <property type="entry name" value="GAMMA-GLUTAMYLTRANSPEPTIDASE (AFU_ORTHOLOGUE AFUA_4G13580)"/>
    <property type="match status" value="1"/>
</dbReference>
<dbReference type="OrthoDB" id="9781342at2"/>
<dbReference type="InterPro" id="IPR029055">
    <property type="entry name" value="Ntn_hydrolases_N"/>
</dbReference>
<keyword evidence="2" id="KW-1185">Reference proteome</keyword>
<dbReference type="GO" id="GO:0016740">
    <property type="term" value="F:transferase activity"/>
    <property type="evidence" value="ECO:0007669"/>
    <property type="project" value="UniProtKB-KW"/>
</dbReference>
<sequence length="511" mass="53869">MAATSHPLATMTAVQVLRDGGNAIDAAIAAAATLAVVEPHMTGIGGDCFALVAKPDGSTFGLDGAGRAASAARTEWYVERGFTEIPSHSPHAVTVPGAVKAWHTLLAVGGTMELPRLFADALRYAEEGYAVAPRVAHDWAKQTATLRADEGASLHFLYQGEAPLAGQRHRQPALARTLRAISQDGADAFYTGPVAEEIARTVQAKGGFLSQDDLAAVTTGFVDPLSIDYAGHALMELPPSGQGIVAMIMLNILEQIGVREHAPDSPARYHCEMEAARLAYSVRDILLAEPEHMPVPASTLISSKYAEGLAAQFSAGRRNDRIAIPAIPDSDTVYLTVVDRDRMAVSFINSLYGAFGSQIVTPESGIALQNRGACFVTDPAHPNVIAPSKRPLHTIIPAMVARNGEAAISFGVMGGSYQPVGHAHLLSNMLDYGMDPQEAIDHPRMFWDDEGVIRGEAGIEPAVLEGMSALGHETAPAEAPFGGGQAIAIDRESGFLVGGSDPRKDGCAMGW</sequence>
<evidence type="ECO:0000313" key="1">
    <source>
        <dbReference type="EMBL" id="TCD13911.1"/>
    </source>
</evidence>
<accession>A0A4R0P9T1</accession>
<dbReference type="InterPro" id="IPR043138">
    <property type="entry name" value="GGT_lsub"/>
</dbReference>
<comment type="caution">
    <text evidence="1">The sequence shown here is derived from an EMBL/GenBank/DDBJ whole genome shotgun (WGS) entry which is preliminary data.</text>
</comment>
<dbReference type="EMBL" id="SJST01000004">
    <property type="protein sequence ID" value="TCD13911.1"/>
    <property type="molecule type" value="Genomic_DNA"/>
</dbReference>